<dbReference type="InterPro" id="IPR036770">
    <property type="entry name" value="Ankyrin_rpt-contain_sf"/>
</dbReference>
<dbReference type="InterPro" id="IPR002110">
    <property type="entry name" value="Ankyrin_rpt"/>
</dbReference>
<organism evidence="2 3">
    <name type="scientific">Yoonia sediminilitoris</name>
    <dbReference type="NCBI Taxonomy" id="1286148"/>
    <lineage>
        <taxon>Bacteria</taxon>
        <taxon>Pseudomonadati</taxon>
        <taxon>Pseudomonadota</taxon>
        <taxon>Alphaproteobacteria</taxon>
        <taxon>Rhodobacterales</taxon>
        <taxon>Paracoccaceae</taxon>
        <taxon>Yoonia</taxon>
    </lineage>
</organism>
<dbReference type="Proteomes" id="UP000244523">
    <property type="component" value="Unassembled WGS sequence"/>
</dbReference>
<dbReference type="SUPFAM" id="SSF48403">
    <property type="entry name" value="Ankyrin repeat"/>
    <property type="match status" value="1"/>
</dbReference>
<reference evidence="2 3" key="1">
    <citation type="submission" date="2018-04" db="EMBL/GenBank/DDBJ databases">
        <title>Genomic Encyclopedia of Archaeal and Bacterial Type Strains, Phase II (KMG-II): from individual species to whole genera.</title>
        <authorList>
            <person name="Goeker M."/>
        </authorList>
    </citation>
    <scope>NUCLEOTIDE SEQUENCE [LARGE SCALE GENOMIC DNA]</scope>
    <source>
        <strain evidence="2 3">DSM 29955</strain>
    </source>
</reference>
<evidence type="ECO:0000313" key="3">
    <source>
        <dbReference type="Proteomes" id="UP000244523"/>
    </source>
</evidence>
<keyword evidence="1" id="KW-0040">ANK repeat</keyword>
<evidence type="ECO:0000256" key="1">
    <source>
        <dbReference type="PROSITE-ProRule" id="PRU00023"/>
    </source>
</evidence>
<name>A0A2T6K7M1_9RHOB</name>
<dbReference type="AlphaFoldDB" id="A0A2T6K7M1"/>
<gene>
    <name evidence="2" type="ORF">C8N45_1174</name>
</gene>
<accession>A0A2T6K7M1</accession>
<dbReference type="RefSeq" id="WP_108388470.1">
    <property type="nucleotide sequence ID" value="NZ_QBUD01000017.1"/>
</dbReference>
<dbReference type="Pfam" id="PF00023">
    <property type="entry name" value="Ank"/>
    <property type="match status" value="1"/>
</dbReference>
<dbReference type="PROSITE" id="PS50088">
    <property type="entry name" value="ANK_REPEAT"/>
    <property type="match status" value="1"/>
</dbReference>
<proteinExistence type="predicted"/>
<evidence type="ECO:0000313" key="2">
    <source>
        <dbReference type="EMBL" id="PUB10661.1"/>
    </source>
</evidence>
<sequence>MTAFHHAAWRGCPSEICQLLLEAGADQTIMRDGVAIYSAVRAYRHQALVALLYPSALSDVEELPALAAAVTVPGLS</sequence>
<protein>
    <submittedName>
        <fullName evidence="2">Uncharacterized protein</fullName>
    </submittedName>
</protein>
<keyword evidence="3" id="KW-1185">Reference proteome</keyword>
<dbReference type="Gene3D" id="1.25.40.20">
    <property type="entry name" value="Ankyrin repeat-containing domain"/>
    <property type="match status" value="1"/>
</dbReference>
<feature type="repeat" description="ANK" evidence="1">
    <location>
        <begin position="1"/>
        <end position="32"/>
    </location>
</feature>
<dbReference type="EMBL" id="QBUD01000017">
    <property type="protein sequence ID" value="PUB10661.1"/>
    <property type="molecule type" value="Genomic_DNA"/>
</dbReference>
<comment type="caution">
    <text evidence="2">The sequence shown here is derived from an EMBL/GenBank/DDBJ whole genome shotgun (WGS) entry which is preliminary data.</text>
</comment>